<dbReference type="GO" id="GO:0031564">
    <property type="term" value="P:transcription antitermination"/>
    <property type="evidence" value="ECO:0007669"/>
    <property type="project" value="TreeGrafter"/>
</dbReference>
<dbReference type="PANTHER" id="PTHR11477:SF11">
    <property type="entry name" value="TRANSCRIPTION FACTOR BYE1"/>
    <property type="match status" value="1"/>
</dbReference>
<dbReference type="Proteomes" id="UP001148786">
    <property type="component" value="Unassembled WGS sequence"/>
</dbReference>
<dbReference type="GO" id="GO:0005634">
    <property type="term" value="C:nucleus"/>
    <property type="evidence" value="ECO:0007669"/>
    <property type="project" value="TreeGrafter"/>
</dbReference>
<name>A0A9W8JYF4_9AGAR</name>
<dbReference type="Pfam" id="PF07744">
    <property type="entry name" value="SPOC"/>
    <property type="match status" value="1"/>
</dbReference>
<feature type="compositionally biased region" description="Basic and acidic residues" evidence="1">
    <location>
        <begin position="542"/>
        <end position="558"/>
    </location>
</feature>
<feature type="compositionally biased region" description="Low complexity" evidence="1">
    <location>
        <begin position="304"/>
        <end position="320"/>
    </location>
</feature>
<feature type="region of interest" description="Disordered" evidence="1">
    <location>
        <begin position="47"/>
        <end position="94"/>
    </location>
</feature>
<accession>A0A9W8JYF4</accession>
<organism evidence="3 4">
    <name type="scientific">Agrocybe chaxingu</name>
    <dbReference type="NCBI Taxonomy" id="84603"/>
    <lineage>
        <taxon>Eukaryota</taxon>
        <taxon>Fungi</taxon>
        <taxon>Dikarya</taxon>
        <taxon>Basidiomycota</taxon>
        <taxon>Agaricomycotina</taxon>
        <taxon>Agaricomycetes</taxon>
        <taxon>Agaricomycetidae</taxon>
        <taxon>Agaricales</taxon>
        <taxon>Agaricineae</taxon>
        <taxon>Strophariaceae</taxon>
        <taxon>Agrocybe</taxon>
    </lineage>
</organism>
<dbReference type="PANTHER" id="PTHR11477">
    <property type="entry name" value="TRANSCRIPTION FACTOR S-II ZINC FINGER DOMAIN-CONTAINING PROTEIN"/>
    <property type="match status" value="1"/>
</dbReference>
<feature type="compositionally biased region" description="Basic and acidic residues" evidence="1">
    <location>
        <begin position="474"/>
        <end position="504"/>
    </location>
</feature>
<dbReference type="CDD" id="cd21538">
    <property type="entry name" value="SPOC_TFIIS"/>
    <property type="match status" value="1"/>
</dbReference>
<dbReference type="GO" id="GO:0006368">
    <property type="term" value="P:transcription elongation by RNA polymerase II"/>
    <property type="evidence" value="ECO:0007669"/>
    <property type="project" value="TreeGrafter"/>
</dbReference>
<gene>
    <name evidence="3" type="ORF">NLJ89_g6815</name>
</gene>
<sequence>MRTSSRASFLRRVRRSHRLWWLHLLAYHRSPSDKRAAAPSFDLNALWNAPKEVPPPTNEEASPAAASDTTDTAVFTTTPLDQPRSEDSDDKDDAMELESVEANDQDFDMFLDEKPHEPTLIVSNIQRPVESLPQVWSGKITMPLDSSVPQETTLIARQVGGKPLAPDSVLWSTLFPSDVLRIEGRVPVENSVKYLLQMRMNPTKELYAAAFVPASSEGEADFKVFCNFLISKSRHGLVLPWGSRPKEYHPGRELYMIPLLQTEALPEFVELLDDLKLPKARSRDFLVGIWILNKGKLAPLPGHAQTTPPVQTPTPTQSTPTPQPPAPALNIPVFNPPPVAPLSATPNAPPPIPNLPIAPSTLAAEVASLTPEQIQSVLRTLAATNLPGLAPPAPAPAPPPQSFPPIPPPLNRPPFPPHMPPQTTAPPPPNSQPWMPPPGPYPINFPPPNVPFQQPTVPPQTTHHSPPPLSNGAYDRKDYDRRDYERQDYDRQDYNRQDYDRDYRPGPPHQQGRDDHYGGQRDNRGPRGQNSNRGNKNRNRGGRNDQGHDRDFQPRRSADSGWPRRPRNDHQGGPGW</sequence>
<feature type="compositionally biased region" description="Low complexity" evidence="1">
    <location>
        <begin position="451"/>
        <end position="464"/>
    </location>
</feature>
<dbReference type="GO" id="GO:0006362">
    <property type="term" value="P:transcription elongation by RNA polymerase I"/>
    <property type="evidence" value="ECO:0007669"/>
    <property type="project" value="TreeGrafter"/>
</dbReference>
<evidence type="ECO:0000313" key="3">
    <source>
        <dbReference type="EMBL" id="KAJ3506536.1"/>
    </source>
</evidence>
<dbReference type="PRINTS" id="PR01217">
    <property type="entry name" value="PRICHEXTENSN"/>
</dbReference>
<comment type="caution">
    <text evidence="3">The sequence shown here is derived from an EMBL/GenBank/DDBJ whole genome shotgun (WGS) entry which is preliminary data.</text>
</comment>
<proteinExistence type="predicted"/>
<feature type="compositionally biased region" description="Pro residues" evidence="1">
    <location>
        <begin position="389"/>
        <end position="450"/>
    </location>
</feature>
<evidence type="ECO:0000256" key="1">
    <source>
        <dbReference type="SAM" id="MobiDB-lite"/>
    </source>
</evidence>
<dbReference type="AlphaFoldDB" id="A0A9W8JYF4"/>
<feature type="region of interest" description="Disordered" evidence="1">
    <location>
        <begin position="301"/>
        <end position="334"/>
    </location>
</feature>
<keyword evidence="4" id="KW-1185">Reference proteome</keyword>
<evidence type="ECO:0000313" key="4">
    <source>
        <dbReference type="Proteomes" id="UP001148786"/>
    </source>
</evidence>
<dbReference type="EMBL" id="JANKHO010000756">
    <property type="protein sequence ID" value="KAJ3506536.1"/>
    <property type="molecule type" value="Genomic_DNA"/>
</dbReference>
<feature type="domain" description="Spen paralogue and orthologue SPOC C-terminal" evidence="2">
    <location>
        <begin position="132"/>
        <end position="289"/>
    </location>
</feature>
<reference evidence="3" key="1">
    <citation type="submission" date="2022-07" db="EMBL/GenBank/DDBJ databases">
        <title>Genome Sequence of Agrocybe chaxingu.</title>
        <authorList>
            <person name="Buettner E."/>
        </authorList>
    </citation>
    <scope>NUCLEOTIDE SEQUENCE</scope>
    <source>
        <strain evidence="3">MP-N11</strain>
    </source>
</reference>
<dbReference type="GO" id="GO:0031440">
    <property type="term" value="P:regulation of mRNA 3'-end processing"/>
    <property type="evidence" value="ECO:0007669"/>
    <property type="project" value="TreeGrafter"/>
</dbReference>
<feature type="compositionally biased region" description="Low complexity" evidence="1">
    <location>
        <begin position="61"/>
        <end position="79"/>
    </location>
</feature>
<feature type="region of interest" description="Disordered" evidence="1">
    <location>
        <begin position="389"/>
        <end position="576"/>
    </location>
</feature>
<dbReference type="GO" id="GO:0001139">
    <property type="term" value="F:RNA polymerase II complex recruiting activity"/>
    <property type="evidence" value="ECO:0007669"/>
    <property type="project" value="TreeGrafter"/>
</dbReference>
<dbReference type="GO" id="GO:0000977">
    <property type="term" value="F:RNA polymerase II transcription regulatory region sequence-specific DNA binding"/>
    <property type="evidence" value="ECO:0007669"/>
    <property type="project" value="TreeGrafter"/>
</dbReference>
<dbReference type="OrthoDB" id="436852at2759"/>
<evidence type="ECO:0000259" key="2">
    <source>
        <dbReference type="Pfam" id="PF07744"/>
    </source>
</evidence>
<protein>
    <recommendedName>
        <fullName evidence="2">Spen paralogue and orthologue SPOC C-terminal domain-containing protein</fullName>
    </recommendedName>
</protein>
<dbReference type="InterPro" id="IPR012921">
    <property type="entry name" value="SPOC_C"/>
</dbReference>
<feature type="compositionally biased region" description="Basic and acidic residues" evidence="1">
    <location>
        <begin position="511"/>
        <end position="525"/>
    </location>
</feature>